<dbReference type="Pfam" id="PF01764">
    <property type="entry name" value="Lipase_3"/>
    <property type="match status" value="1"/>
</dbReference>
<dbReference type="Proteomes" id="UP000094569">
    <property type="component" value="Unassembled WGS sequence"/>
</dbReference>
<dbReference type="OrthoDB" id="438440at2759"/>
<dbReference type="VEuPathDB" id="FungiDB:SI65_03764"/>
<comment type="caution">
    <text evidence="3">The sequence shown here is derived from an EMBL/GenBank/DDBJ whole genome shotgun (WGS) entry which is preliminary data.</text>
</comment>
<dbReference type="Gene3D" id="3.40.50.1820">
    <property type="entry name" value="alpha/beta hydrolase"/>
    <property type="match status" value="1"/>
</dbReference>
<keyword evidence="4" id="KW-1185">Reference proteome</keyword>
<dbReference type="PANTHER" id="PTHR46023">
    <property type="entry name" value="LIPASE CLASS 3 PROTEIN-LIKE"/>
    <property type="match status" value="1"/>
</dbReference>
<feature type="region of interest" description="Disordered" evidence="1">
    <location>
        <begin position="1"/>
        <end position="45"/>
    </location>
</feature>
<evidence type="ECO:0000259" key="2">
    <source>
        <dbReference type="Pfam" id="PF01764"/>
    </source>
</evidence>
<dbReference type="InterPro" id="IPR029058">
    <property type="entry name" value="AB_hydrolase_fold"/>
</dbReference>
<accession>A0A1E3BIU1</accession>
<dbReference type="SUPFAM" id="SSF53474">
    <property type="entry name" value="alpha/beta-Hydrolases"/>
    <property type="match status" value="1"/>
</dbReference>
<organism evidence="3 4">
    <name type="scientific">Aspergillus cristatus</name>
    <name type="common">Chinese Fuzhuan brick tea-fermentation fungus</name>
    <name type="synonym">Eurotium cristatum</name>
    <dbReference type="NCBI Taxonomy" id="573508"/>
    <lineage>
        <taxon>Eukaryota</taxon>
        <taxon>Fungi</taxon>
        <taxon>Dikarya</taxon>
        <taxon>Ascomycota</taxon>
        <taxon>Pezizomycotina</taxon>
        <taxon>Eurotiomycetes</taxon>
        <taxon>Eurotiomycetidae</taxon>
        <taxon>Eurotiales</taxon>
        <taxon>Aspergillaceae</taxon>
        <taxon>Aspergillus</taxon>
        <taxon>Aspergillus subgen. Aspergillus</taxon>
    </lineage>
</organism>
<evidence type="ECO:0000256" key="1">
    <source>
        <dbReference type="SAM" id="MobiDB-lite"/>
    </source>
</evidence>
<dbReference type="AlphaFoldDB" id="A0A1E3BIU1"/>
<reference evidence="3 4" key="1">
    <citation type="journal article" date="2016" name="BMC Genomics">
        <title>Comparative genomic and transcriptomic analyses of the Fuzhuan brick tea-fermentation fungus Aspergillus cristatus.</title>
        <authorList>
            <person name="Ge Y."/>
            <person name="Wang Y."/>
            <person name="Liu Y."/>
            <person name="Tan Y."/>
            <person name="Ren X."/>
            <person name="Zhang X."/>
            <person name="Hyde K.D."/>
            <person name="Liu Y."/>
            <person name="Liu Z."/>
        </authorList>
    </citation>
    <scope>NUCLEOTIDE SEQUENCE [LARGE SCALE GENOMIC DNA]</scope>
    <source>
        <strain evidence="3 4">GZAAS20.1005</strain>
    </source>
</reference>
<dbReference type="PANTHER" id="PTHR46023:SF6">
    <property type="entry name" value="LIPASE CLASS 3 FAMILY PROTEIN"/>
    <property type="match status" value="1"/>
</dbReference>
<name>A0A1E3BIU1_ASPCR</name>
<proteinExistence type="predicted"/>
<sequence length="527" mass="59321">MARPEKLSKSRPALQVQTASAQNVLHRPQFRRPLSPSQPVSACPPGWACSSSNNNNSLPLYATPPTPVTPGPYNRDRNWSVSSAPLPPPAPMPHFSRPRTMARRTSCPDLSRVVSQTVEILANEAAWERDYGSYWYGEGVHGSLSRKLDQIITLIDEGLFNRERDLAFASPVYDDDYYQAVPGFRKSKHMQNAAEYFSKVYLYYNSRLPAQLPPLKLSIYTPTYTLLRLAARYSRQVYQKPVGPERQCYIDADWRQGTKAMVIKSIPLDHRNAIVFAIRGTQSFRDWSINLKTDPKSPEGFLDDPDNLCHAGFLSVARRMVGPVAARLRSLLAEDPNRVAHSLIITGHSAGGAVASLLFCHMLSEYVQSELTHLRPFFKRVHCVTFGSPPMSIRPLQLPRWNARSPKRSMFFAFINEGDPVPRAEKAYLRSLLDLYVLPTKAQGQPRNWKVPRATLSAAGRLVLLRRKQPVVYPSLPGSEGVEASIITHGQLREVVFGDPLMHTMDLYARRIEELARNAVHYSAYSA</sequence>
<dbReference type="EMBL" id="JXNT01000003">
    <property type="protein sequence ID" value="ODM20711.1"/>
    <property type="molecule type" value="Genomic_DNA"/>
</dbReference>
<dbReference type="GO" id="GO:0006629">
    <property type="term" value="P:lipid metabolic process"/>
    <property type="evidence" value="ECO:0007669"/>
    <property type="project" value="InterPro"/>
</dbReference>
<feature type="domain" description="Fungal lipase-type" evidence="2">
    <location>
        <begin position="275"/>
        <end position="424"/>
    </location>
</feature>
<gene>
    <name evidence="3" type="ORF">SI65_03764</name>
</gene>
<protein>
    <recommendedName>
        <fullName evidence="2">Fungal lipase-type domain-containing protein</fullName>
    </recommendedName>
</protein>
<evidence type="ECO:0000313" key="3">
    <source>
        <dbReference type="EMBL" id="ODM20711.1"/>
    </source>
</evidence>
<feature type="region of interest" description="Disordered" evidence="1">
    <location>
        <begin position="60"/>
        <end position="102"/>
    </location>
</feature>
<dbReference type="InterPro" id="IPR002921">
    <property type="entry name" value="Fungal_lipase-type"/>
</dbReference>
<evidence type="ECO:0000313" key="4">
    <source>
        <dbReference type="Proteomes" id="UP000094569"/>
    </source>
</evidence>
<dbReference type="CDD" id="cd00519">
    <property type="entry name" value="Lipase_3"/>
    <property type="match status" value="1"/>
</dbReference>